<evidence type="ECO:0000256" key="13">
    <source>
        <dbReference type="SAM" id="MobiDB-lite"/>
    </source>
</evidence>
<evidence type="ECO:0000259" key="14">
    <source>
        <dbReference type="PROSITE" id="PS50157"/>
    </source>
</evidence>
<evidence type="ECO:0000256" key="9">
    <source>
        <dbReference type="ARBA" id="ARBA00023242"/>
    </source>
</evidence>
<protein>
    <recommendedName>
        <fullName evidence="11">Zinc finger protein 865</fullName>
    </recommendedName>
</protein>
<feature type="domain" description="C2H2-type" evidence="14">
    <location>
        <begin position="668"/>
        <end position="695"/>
    </location>
</feature>
<feature type="domain" description="C2H2-type" evidence="14">
    <location>
        <begin position="612"/>
        <end position="639"/>
    </location>
</feature>
<reference evidence="15" key="1">
    <citation type="submission" date="2022-01" db="EMBL/GenBank/DDBJ databases">
        <authorList>
            <person name="King R."/>
        </authorList>
    </citation>
    <scope>NUCLEOTIDE SEQUENCE</scope>
</reference>
<keyword evidence="2" id="KW-0479">Metal-binding</keyword>
<dbReference type="FunFam" id="3.30.160.60:FF:000325">
    <property type="entry name" value="ZFP90 zinc finger protein"/>
    <property type="match status" value="1"/>
</dbReference>
<feature type="domain" description="C2H2-type" evidence="14">
    <location>
        <begin position="347"/>
        <end position="375"/>
    </location>
</feature>
<evidence type="ECO:0000256" key="1">
    <source>
        <dbReference type="ARBA" id="ARBA00004123"/>
    </source>
</evidence>
<keyword evidence="9" id="KW-0539">Nucleus</keyword>
<evidence type="ECO:0000256" key="6">
    <source>
        <dbReference type="ARBA" id="ARBA00023015"/>
    </source>
</evidence>
<feature type="domain" description="C2H2-type" evidence="14">
    <location>
        <begin position="1056"/>
        <end position="1079"/>
    </location>
</feature>
<evidence type="ECO:0000256" key="12">
    <source>
        <dbReference type="PROSITE-ProRule" id="PRU00042"/>
    </source>
</evidence>
<dbReference type="InterPro" id="IPR013087">
    <property type="entry name" value="Znf_C2H2_type"/>
</dbReference>
<dbReference type="FunFam" id="3.30.160.60:FF:000065">
    <property type="entry name" value="B-cell CLL/lymphoma 6, member B"/>
    <property type="match status" value="1"/>
</dbReference>
<dbReference type="GO" id="GO:0005634">
    <property type="term" value="C:nucleus"/>
    <property type="evidence" value="ECO:0007669"/>
    <property type="project" value="UniProtKB-SubCell"/>
</dbReference>
<feature type="domain" description="C2H2-type" evidence="14">
    <location>
        <begin position="377"/>
        <end position="405"/>
    </location>
</feature>
<feature type="domain" description="C2H2-type" evidence="14">
    <location>
        <begin position="696"/>
        <end position="724"/>
    </location>
</feature>
<keyword evidence="8" id="KW-0804">Transcription</keyword>
<feature type="compositionally biased region" description="Low complexity" evidence="13">
    <location>
        <begin position="1020"/>
        <end position="1031"/>
    </location>
</feature>
<dbReference type="GO" id="GO:0000122">
    <property type="term" value="P:negative regulation of transcription by RNA polymerase II"/>
    <property type="evidence" value="ECO:0007669"/>
    <property type="project" value="UniProtKB-ARBA"/>
</dbReference>
<feature type="domain" description="C2H2-type" evidence="14">
    <location>
        <begin position="499"/>
        <end position="526"/>
    </location>
</feature>
<gene>
    <name evidence="15" type="ORF">CHIRRI_LOCUS450</name>
</gene>
<feature type="domain" description="C2H2-type" evidence="14">
    <location>
        <begin position="585"/>
        <end position="612"/>
    </location>
</feature>
<dbReference type="FunFam" id="3.30.160.60:FF:000100">
    <property type="entry name" value="Zinc finger 45-like"/>
    <property type="match status" value="1"/>
</dbReference>
<dbReference type="GO" id="GO:0000978">
    <property type="term" value="F:RNA polymerase II cis-regulatory region sequence-specific DNA binding"/>
    <property type="evidence" value="ECO:0007669"/>
    <property type="project" value="TreeGrafter"/>
</dbReference>
<dbReference type="OrthoDB" id="8117402at2759"/>
<dbReference type="PANTHER" id="PTHR24388:SF54">
    <property type="entry name" value="PROTEIN ESCARGOT"/>
    <property type="match status" value="1"/>
</dbReference>
<feature type="region of interest" description="Disordered" evidence="13">
    <location>
        <begin position="266"/>
        <end position="303"/>
    </location>
</feature>
<dbReference type="PANTHER" id="PTHR24388">
    <property type="entry name" value="ZINC FINGER PROTEIN"/>
    <property type="match status" value="1"/>
</dbReference>
<dbReference type="PROSITE" id="PS00028">
    <property type="entry name" value="ZINC_FINGER_C2H2_1"/>
    <property type="match status" value="15"/>
</dbReference>
<evidence type="ECO:0000256" key="3">
    <source>
        <dbReference type="ARBA" id="ARBA00022737"/>
    </source>
</evidence>
<feature type="domain" description="C2H2-type" evidence="14">
    <location>
        <begin position="527"/>
        <end position="555"/>
    </location>
</feature>
<dbReference type="PROSITE" id="PS50157">
    <property type="entry name" value="ZINC_FINGER_C2H2_2"/>
    <property type="match status" value="15"/>
</dbReference>
<keyword evidence="6" id="KW-0805">Transcription regulation</keyword>
<dbReference type="AlphaFoldDB" id="A0A9N9RGG0"/>
<evidence type="ECO:0000256" key="5">
    <source>
        <dbReference type="ARBA" id="ARBA00022833"/>
    </source>
</evidence>
<feature type="domain" description="C2H2-type" evidence="14">
    <location>
        <begin position="172"/>
        <end position="199"/>
    </location>
</feature>
<feature type="domain" description="C2H2-type" evidence="14">
    <location>
        <begin position="640"/>
        <end position="667"/>
    </location>
</feature>
<feature type="region of interest" description="Disordered" evidence="13">
    <location>
        <begin position="759"/>
        <end position="820"/>
    </location>
</feature>
<dbReference type="SUPFAM" id="SSF57667">
    <property type="entry name" value="beta-beta-alpha zinc fingers"/>
    <property type="match status" value="9"/>
</dbReference>
<comment type="subcellular location">
    <subcellularLocation>
        <location evidence="1">Nucleus</location>
    </subcellularLocation>
</comment>
<feature type="region of interest" description="Disordered" evidence="13">
    <location>
        <begin position="406"/>
        <end position="441"/>
    </location>
</feature>
<keyword evidence="4 12" id="KW-0863">Zinc-finger</keyword>
<organism evidence="15 16">
    <name type="scientific">Chironomus riparius</name>
    <dbReference type="NCBI Taxonomy" id="315576"/>
    <lineage>
        <taxon>Eukaryota</taxon>
        <taxon>Metazoa</taxon>
        <taxon>Ecdysozoa</taxon>
        <taxon>Arthropoda</taxon>
        <taxon>Hexapoda</taxon>
        <taxon>Insecta</taxon>
        <taxon>Pterygota</taxon>
        <taxon>Neoptera</taxon>
        <taxon>Endopterygota</taxon>
        <taxon>Diptera</taxon>
        <taxon>Nematocera</taxon>
        <taxon>Chironomoidea</taxon>
        <taxon>Chironomidae</taxon>
        <taxon>Chironominae</taxon>
        <taxon>Chironomus</taxon>
    </lineage>
</organism>
<keyword evidence="16" id="KW-1185">Reference proteome</keyword>
<evidence type="ECO:0000313" key="16">
    <source>
        <dbReference type="Proteomes" id="UP001153620"/>
    </source>
</evidence>
<feature type="domain" description="C2H2-type" evidence="14">
    <location>
        <begin position="557"/>
        <end position="584"/>
    </location>
</feature>
<dbReference type="FunFam" id="3.30.160.60:FF:000145">
    <property type="entry name" value="Zinc finger protein 574"/>
    <property type="match status" value="1"/>
</dbReference>
<dbReference type="GO" id="GO:0008270">
    <property type="term" value="F:zinc ion binding"/>
    <property type="evidence" value="ECO:0007669"/>
    <property type="project" value="UniProtKB-KW"/>
</dbReference>
<feature type="compositionally biased region" description="Low complexity" evidence="13">
    <location>
        <begin position="272"/>
        <end position="293"/>
    </location>
</feature>
<comment type="similarity">
    <text evidence="10">Belongs to the snail C2H2-type zinc-finger protein family.</text>
</comment>
<feature type="region of interest" description="Disordered" evidence="13">
    <location>
        <begin position="1018"/>
        <end position="1039"/>
    </location>
</feature>
<evidence type="ECO:0000256" key="10">
    <source>
        <dbReference type="ARBA" id="ARBA00037948"/>
    </source>
</evidence>
<keyword evidence="3" id="KW-0677">Repeat</keyword>
<keyword evidence="5" id="KW-0862">Zinc</keyword>
<dbReference type="FunFam" id="3.30.160.60:FF:001465">
    <property type="entry name" value="Zinc finger protein 560"/>
    <property type="match status" value="1"/>
</dbReference>
<evidence type="ECO:0000256" key="7">
    <source>
        <dbReference type="ARBA" id="ARBA00023125"/>
    </source>
</evidence>
<dbReference type="Proteomes" id="UP001153620">
    <property type="component" value="Chromosome 1"/>
</dbReference>
<accession>A0A9N9RGG0</accession>
<dbReference type="Pfam" id="PF00096">
    <property type="entry name" value="zf-C2H2"/>
    <property type="match status" value="5"/>
</dbReference>
<proteinExistence type="inferred from homology"/>
<evidence type="ECO:0000256" key="8">
    <source>
        <dbReference type="ARBA" id="ARBA00023163"/>
    </source>
</evidence>
<sequence>MDDHNFMLWSDRGHEEPNYDDIIENDTEIDDLNELIEEQVEGYEEVNILEDNSNGDDDTYYIDEDIMPEKYDSQENLIYLTDDGIISKSSQIGVGMSHLIEQRVQEAESKIIGDQDAQEEYTAEVITEEDWIQSQGEEIVPVAMEQIVSSENYPEDDVVPLQTDEYTTQRPYPCDFCSRRFRKKANLQNHMIAHQNVRPHMCNLCGSRYVRKCDLINHLKIHAYNIEDEQLAGPSTSGKKRPPKYDDLAFFSESYDDLPDDDDDFDYNHYSKPTTKPLPKVTKQSSKASTSKKSSAKKGKTFPTKFERITKEKPVHVSNFTISNTPSIVKKEDYVEKYPIIDPRKPFVCQNCGVGFTREKALESHSKHAHANLDPTHDCEICGDSFFDSTSLEEHLELRHNYSSRVRKSGGKTTSGGKVFPSRAAQMMDFEDSDNSEYEPEKDLDYDEDFEDDGDHCCDKCDMAFKNAEGLKRHIKTHFIKSEIMSDDEGPVKTELTNLGCNVCGESFTEALDLLAHAEIHARFQPFKCLLCGETFFEENKIKMHLMENHRDEMTESSCKLCGKQCRDQRSLIKHSWEHSREKNHSCSKCGKTFHNKARLKRHIASHRNKSVVCEICQEEFSDGRQLMNHRHSHTKSNQFPCTECGKTFGSRSSQQIHIRIHTGERPYSCRFCWKAFADGGTLRKHERIHTGEKPYCCLVCPRAFNQRVVLREHIRSHHSAPDPVHGTTLTPYYCSLCGELFAVSLDLIHHLIEHSDRSTAAKRVQPTGPRKYKRRRKLNDDEMVPVDGKYPRIPQSKIKQEPADIESNSESSSSHNQSIFNNNNMKGLLTQSFESYVVPDSIIEFKLPDEIFQTVSRDRKNEEKKQQQVQTSSRPKMIFTEKTRVPVFDGKRKSRTMIQKQVLKQHPTTSRMVRTIKKEVKNKPSIIQERYAYDDKNTSGSETCSNEDDPNEDVLRTLLKRERKLSEKFTIDLVNDLQDILRSPIKTSVAMDEDDNQYTELPNARRRNTLSRYSISMTNNNANGAKNDNNYDNDEDSESELDNIVIKQEYVNDGHVCNICGSAFSSRDQLLEHVSIHI</sequence>
<feature type="compositionally biased region" description="Acidic residues" evidence="13">
    <location>
        <begin position="429"/>
        <end position="441"/>
    </location>
</feature>
<dbReference type="SMART" id="SM00355">
    <property type="entry name" value="ZnF_C2H2"/>
    <property type="match status" value="15"/>
</dbReference>
<dbReference type="Gene3D" id="3.30.160.60">
    <property type="entry name" value="Classic Zinc Finger"/>
    <property type="match status" value="9"/>
</dbReference>
<dbReference type="FunFam" id="3.30.160.60:FF:000446">
    <property type="entry name" value="Zinc finger protein"/>
    <property type="match status" value="1"/>
</dbReference>
<feature type="compositionally biased region" description="Low complexity" evidence="13">
    <location>
        <begin position="809"/>
        <end position="820"/>
    </location>
</feature>
<evidence type="ECO:0000256" key="4">
    <source>
        <dbReference type="ARBA" id="ARBA00022771"/>
    </source>
</evidence>
<dbReference type="GO" id="GO:0000981">
    <property type="term" value="F:DNA-binding transcription factor activity, RNA polymerase II-specific"/>
    <property type="evidence" value="ECO:0007669"/>
    <property type="project" value="TreeGrafter"/>
</dbReference>
<name>A0A9N9RGG0_9DIPT</name>
<feature type="domain" description="C2H2-type" evidence="14">
    <location>
        <begin position="456"/>
        <end position="483"/>
    </location>
</feature>
<evidence type="ECO:0000256" key="11">
    <source>
        <dbReference type="ARBA" id="ARBA00068876"/>
    </source>
</evidence>
<dbReference type="EMBL" id="OU895877">
    <property type="protein sequence ID" value="CAG9797452.1"/>
    <property type="molecule type" value="Genomic_DNA"/>
</dbReference>
<evidence type="ECO:0000256" key="2">
    <source>
        <dbReference type="ARBA" id="ARBA00022723"/>
    </source>
</evidence>
<feature type="domain" description="C2H2-type" evidence="14">
    <location>
        <begin position="200"/>
        <end position="223"/>
    </location>
</feature>
<dbReference type="InterPro" id="IPR036236">
    <property type="entry name" value="Znf_C2H2_sf"/>
</dbReference>
<dbReference type="InterPro" id="IPR050527">
    <property type="entry name" value="Snail/Krueppel_Znf"/>
</dbReference>
<evidence type="ECO:0000313" key="15">
    <source>
        <dbReference type="EMBL" id="CAG9797452.1"/>
    </source>
</evidence>
<reference evidence="15" key="2">
    <citation type="submission" date="2022-10" db="EMBL/GenBank/DDBJ databases">
        <authorList>
            <consortium name="ENA_rothamsted_submissions"/>
            <consortium name="culmorum"/>
            <person name="King R."/>
        </authorList>
    </citation>
    <scope>NUCLEOTIDE SEQUENCE</scope>
</reference>
<feature type="domain" description="C2H2-type" evidence="14">
    <location>
        <begin position="733"/>
        <end position="760"/>
    </location>
</feature>
<keyword evidence="7" id="KW-0238">DNA-binding</keyword>